<evidence type="ECO:0000259" key="2">
    <source>
        <dbReference type="Pfam" id="PF10091"/>
    </source>
</evidence>
<accession>A0ABW1Z4J8</accession>
<evidence type="ECO:0000313" key="4">
    <source>
        <dbReference type="Proteomes" id="UP001596391"/>
    </source>
</evidence>
<keyword evidence="4" id="KW-1185">Reference proteome</keyword>
<evidence type="ECO:0000313" key="3">
    <source>
        <dbReference type="EMBL" id="MFC6644476.1"/>
    </source>
</evidence>
<protein>
    <submittedName>
        <fullName evidence="3">Glucoamylase family protein</fullName>
    </submittedName>
</protein>
<dbReference type="InterPro" id="IPR019282">
    <property type="entry name" value="Glycoamylase-like_cons_dom"/>
</dbReference>
<keyword evidence="1" id="KW-0732">Signal</keyword>
<dbReference type="Pfam" id="PF10091">
    <property type="entry name" value="Glycoamylase"/>
    <property type="match status" value="1"/>
</dbReference>
<dbReference type="EMBL" id="JBHSWI010000001">
    <property type="protein sequence ID" value="MFC6644476.1"/>
    <property type="molecule type" value="Genomic_DNA"/>
</dbReference>
<evidence type="ECO:0000256" key="1">
    <source>
        <dbReference type="SAM" id="SignalP"/>
    </source>
</evidence>
<dbReference type="Proteomes" id="UP001596391">
    <property type="component" value="Unassembled WGS sequence"/>
</dbReference>
<gene>
    <name evidence="3" type="ORF">ACFQBQ_02505</name>
</gene>
<feature type="chain" id="PRO_5045142686" evidence="1">
    <location>
        <begin position="26"/>
        <end position="430"/>
    </location>
</feature>
<feature type="domain" description="Glycoamylase-like" evidence="2">
    <location>
        <begin position="210"/>
        <end position="416"/>
    </location>
</feature>
<proteinExistence type="predicted"/>
<sequence>MQRRELLRYLAGAAAAPLLPSLACGAGIVPHASSSLSSEDDAFLDDMQRRAMRFFWEQASPKTGQVLDRARWDNTTGKIDSRPMASIACTGFALTAFCIADKRGYMPHAQLLERVRTTLRFHAHKMETVHGFLSHFNDVETGYPYQGSEISPIDTTLLLCGVLTAREHFKQDAEVQKLATEIYNRVEWPWMLNGGTTFAMGYRNNQFINSRWDHYCELMMMVLLAMGSPTHPVEPSAWDAFTRPVMEFGEYKYISSHDPLFVHQYSHAWFDFRNKRDKYANYFENSAIATKAHEAWCISLGKPYSEDYWGVSASDSANGYQAWGGPPKLGTVDGSVVPYASAGSLPFVPDACMRVQKSLKAKYGDKVYGRYGFRDAFHPDANWYDDDVLGIDLGISIVMAENLRTGFVWNTFMKNPEVLKAMKLAGFRPE</sequence>
<organism evidence="3 4">
    <name type="scientific">Granulicella cerasi</name>
    <dbReference type="NCBI Taxonomy" id="741063"/>
    <lineage>
        <taxon>Bacteria</taxon>
        <taxon>Pseudomonadati</taxon>
        <taxon>Acidobacteriota</taxon>
        <taxon>Terriglobia</taxon>
        <taxon>Terriglobales</taxon>
        <taxon>Acidobacteriaceae</taxon>
        <taxon>Granulicella</taxon>
    </lineage>
</organism>
<dbReference type="Gene3D" id="1.50.10.140">
    <property type="match status" value="1"/>
</dbReference>
<feature type="signal peptide" evidence="1">
    <location>
        <begin position="1"/>
        <end position="25"/>
    </location>
</feature>
<comment type="caution">
    <text evidence="3">The sequence shown here is derived from an EMBL/GenBank/DDBJ whole genome shotgun (WGS) entry which is preliminary data.</text>
</comment>
<reference evidence="4" key="1">
    <citation type="journal article" date="2019" name="Int. J. Syst. Evol. Microbiol.">
        <title>The Global Catalogue of Microorganisms (GCM) 10K type strain sequencing project: providing services to taxonomists for standard genome sequencing and annotation.</title>
        <authorList>
            <consortium name="The Broad Institute Genomics Platform"/>
            <consortium name="The Broad Institute Genome Sequencing Center for Infectious Disease"/>
            <person name="Wu L."/>
            <person name="Ma J."/>
        </authorList>
    </citation>
    <scope>NUCLEOTIDE SEQUENCE [LARGE SCALE GENOMIC DNA]</scope>
    <source>
        <strain evidence="4">CGMCC 1.16026</strain>
    </source>
</reference>
<dbReference type="RefSeq" id="WP_263372413.1">
    <property type="nucleotide sequence ID" value="NZ_JAGSYD010000005.1"/>
</dbReference>
<name>A0ABW1Z4J8_9BACT</name>